<protein>
    <submittedName>
        <fullName evidence="3">Lysozyme family protein</fullName>
    </submittedName>
</protein>
<dbReference type="RefSeq" id="WP_183365304.1">
    <property type="nucleotide sequence ID" value="NZ_JACIEZ010000002.1"/>
</dbReference>
<name>A0A7W6J3J1_9HYPH</name>
<comment type="caution">
    <text evidence="3">The sequence shown here is derived from an EMBL/GenBank/DDBJ whole genome shotgun (WGS) entry which is preliminary data.</text>
</comment>
<keyword evidence="1" id="KW-1133">Transmembrane helix</keyword>
<dbReference type="InterPro" id="IPR023346">
    <property type="entry name" value="Lysozyme-like_dom_sf"/>
</dbReference>
<keyword evidence="1" id="KW-0472">Membrane</keyword>
<dbReference type="CDD" id="cd13926">
    <property type="entry name" value="N-acetylmuramidase_GH108"/>
    <property type="match status" value="1"/>
</dbReference>
<dbReference type="SUPFAM" id="SSF53955">
    <property type="entry name" value="Lysozyme-like"/>
    <property type="match status" value="1"/>
</dbReference>
<feature type="transmembrane region" description="Helical" evidence="1">
    <location>
        <begin position="227"/>
        <end position="245"/>
    </location>
</feature>
<keyword evidence="4" id="KW-1185">Reference proteome</keyword>
<feature type="domain" description="TtsA-like Glycoside hydrolase family 108" evidence="2">
    <location>
        <begin position="15"/>
        <end position="94"/>
    </location>
</feature>
<evidence type="ECO:0000313" key="3">
    <source>
        <dbReference type="EMBL" id="MBB4064062.1"/>
    </source>
</evidence>
<dbReference type="InterPro" id="IPR008565">
    <property type="entry name" value="TtsA-like_GH18_dom"/>
</dbReference>
<dbReference type="Gene3D" id="1.20.141.10">
    <property type="entry name" value="Chitosanase, subunit A, domain 1"/>
    <property type="match status" value="1"/>
</dbReference>
<dbReference type="EMBL" id="JACIEZ010000002">
    <property type="protein sequence ID" value="MBB4064062.1"/>
    <property type="molecule type" value="Genomic_DNA"/>
</dbReference>
<proteinExistence type="predicted"/>
<evidence type="ECO:0000259" key="2">
    <source>
        <dbReference type="Pfam" id="PF05838"/>
    </source>
</evidence>
<reference evidence="3 4" key="1">
    <citation type="submission" date="2020-08" db="EMBL/GenBank/DDBJ databases">
        <title>Genomic Encyclopedia of Type Strains, Phase IV (KMG-IV): sequencing the most valuable type-strain genomes for metagenomic binning, comparative biology and taxonomic classification.</title>
        <authorList>
            <person name="Goeker M."/>
        </authorList>
    </citation>
    <scope>NUCLEOTIDE SEQUENCE [LARGE SCALE GENOMIC DNA]</scope>
    <source>
        <strain evidence="3 4">DSM 29853</strain>
    </source>
</reference>
<dbReference type="AlphaFoldDB" id="A0A7W6J3J1"/>
<gene>
    <name evidence="3" type="ORF">GGR23_001239</name>
</gene>
<keyword evidence="1" id="KW-0812">Transmembrane</keyword>
<evidence type="ECO:0000313" key="4">
    <source>
        <dbReference type="Proteomes" id="UP000528286"/>
    </source>
</evidence>
<organism evidence="3 4">
    <name type="scientific">Gellertiella hungarica</name>
    <dbReference type="NCBI Taxonomy" id="1572859"/>
    <lineage>
        <taxon>Bacteria</taxon>
        <taxon>Pseudomonadati</taxon>
        <taxon>Pseudomonadota</taxon>
        <taxon>Alphaproteobacteria</taxon>
        <taxon>Hyphomicrobiales</taxon>
        <taxon>Rhizobiaceae</taxon>
        <taxon>Gellertiella</taxon>
    </lineage>
</organism>
<sequence length="267" mass="27854">MKSTFPRAMSCLSVSEGGYVNHPKDPGKGTNRGVTQATYDAYRTKKHVAKRDIRLITDAEVADIYRTLYADPIRYDDLPAGVDYATFDAAVNSGVSRGAKWLQSSLGVTSDGKVGDGTVAAAAKADAIKTVKAICSKRLSFLRGLGTFSTFGKGWTSRVARVEAEGVSMAMQARGISKASLPIALSLESRRASEDSAVTNGVAKATGTAATGSAASTAVSNLSDTQLILMAVAAAALAGLAVYLIHRSRIHRERAAAYASLAEGASE</sequence>
<evidence type="ECO:0000256" key="1">
    <source>
        <dbReference type="SAM" id="Phobius"/>
    </source>
</evidence>
<dbReference type="Pfam" id="PF05838">
    <property type="entry name" value="Glyco_hydro_108"/>
    <property type="match status" value="1"/>
</dbReference>
<accession>A0A7W6J3J1</accession>
<dbReference type="Proteomes" id="UP000528286">
    <property type="component" value="Unassembled WGS sequence"/>
</dbReference>